<organism evidence="1 2">
    <name type="scientific">Diploptera punctata</name>
    <name type="common">Pacific beetle cockroach</name>
    <dbReference type="NCBI Taxonomy" id="6984"/>
    <lineage>
        <taxon>Eukaryota</taxon>
        <taxon>Metazoa</taxon>
        <taxon>Ecdysozoa</taxon>
        <taxon>Arthropoda</taxon>
        <taxon>Hexapoda</taxon>
        <taxon>Insecta</taxon>
        <taxon>Pterygota</taxon>
        <taxon>Neoptera</taxon>
        <taxon>Polyneoptera</taxon>
        <taxon>Dictyoptera</taxon>
        <taxon>Blattodea</taxon>
        <taxon>Blaberoidea</taxon>
        <taxon>Blaberidae</taxon>
        <taxon>Diplopterinae</taxon>
        <taxon>Diploptera</taxon>
    </lineage>
</organism>
<reference evidence="1" key="2">
    <citation type="submission" date="2023-05" db="EMBL/GenBank/DDBJ databases">
        <authorList>
            <person name="Fouks B."/>
        </authorList>
    </citation>
    <scope>NUCLEOTIDE SEQUENCE</scope>
    <source>
        <strain evidence="1">Stay&amp;Tobe</strain>
        <tissue evidence="1">Testes</tissue>
    </source>
</reference>
<comment type="caution">
    <text evidence="1">The sequence shown here is derived from an EMBL/GenBank/DDBJ whole genome shotgun (WGS) entry which is preliminary data.</text>
</comment>
<evidence type="ECO:0000313" key="2">
    <source>
        <dbReference type="Proteomes" id="UP001233999"/>
    </source>
</evidence>
<dbReference type="Proteomes" id="UP001233999">
    <property type="component" value="Unassembled WGS sequence"/>
</dbReference>
<feature type="non-terminal residue" evidence="1">
    <location>
        <position position="1"/>
    </location>
</feature>
<dbReference type="EMBL" id="JASPKZ010003443">
    <property type="protein sequence ID" value="KAJ9593412.1"/>
    <property type="molecule type" value="Genomic_DNA"/>
</dbReference>
<protein>
    <submittedName>
        <fullName evidence="1">Uncharacterized protein</fullName>
    </submittedName>
</protein>
<accession>A0AAD8EL01</accession>
<evidence type="ECO:0000313" key="1">
    <source>
        <dbReference type="EMBL" id="KAJ9593412.1"/>
    </source>
</evidence>
<dbReference type="AlphaFoldDB" id="A0AAD8EL01"/>
<feature type="non-terminal residue" evidence="1">
    <location>
        <position position="61"/>
    </location>
</feature>
<proteinExistence type="predicted"/>
<name>A0AAD8EL01_DIPPU</name>
<keyword evidence="2" id="KW-1185">Reference proteome</keyword>
<reference evidence="1" key="1">
    <citation type="journal article" date="2023" name="IScience">
        <title>Live-bearing cockroach genome reveals convergent evolutionary mechanisms linked to viviparity in insects and beyond.</title>
        <authorList>
            <person name="Fouks B."/>
            <person name="Harrison M.C."/>
            <person name="Mikhailova A.A."/>
            <person name="Marchal E."/>
            <person name="English S."/>
            <person name="Carruthers M."/>
            <person name="Jennings E.C."/>
            <person name="Chiamaka E.L."/>
            <person name="Frigard R.A."/>
            <person name="Pippel M."/>
            <person name="Attardo G.M."/>
            <person name="Benoit J.B."/>
            <person name="Bornberg-Bauer E."/>
            <person name="Tobe S.S."/>
        </authorList>
    </citation>
    <scope>NUCLEOTIDE SEQUENCE</scope>
    <source>
        <strain evidence="1">Stay&amp;Tobe</strain>
    </source>
</reference>
<gene>
    <name evidence="1" type="ORF">L9F63_015038</name>
</gene>
<sequence length="61" mass="7133">SFSTTVLERHIWRRLPPLQERRSAHRSNVFVINMNKVNTRGKNTLITLLFVIPSAIHCVTY</sequence>